<dbReference type="RefSeq" id="WP_190303040.1">
    <property type="nucleotide sequence ID" value="NZ_JACOIJ010000061.1"/>
</dbReference>
<proteinExistence type="predicted"/>
<protein>
    <submittedName>
        <fullName evidence="1">Uncharacterized protein</fullName>
    </submittedName>
</protein>
<evidence type="ECO:0000313" key="2">
    <source>
        <dbReference type="Proteomes" id="UP000651271"/>
    </source>
</evidence>
<dbReference type="Proteomes" id="UP000651271">
    <property type="component" value="Unassembled WGS sequence"/>
</dbReference>
<reference evidence="1 2" key="1">
    <citation type="submission" date="2020-08" db="EMBL/GenBank/DDBJ databases">
        <title>Sphingobacterium sp. DN04309 isolated from aquaculture water.</title>
        <authorList>
            <person name="Zhang M."/>
        </authorList>
    </citation>
    <scope>NUCLEOTIDE SEQUENCE [LARGE SCALE GENOMIC DNA]</scope>
    <source>
        <strain evidence="1 2">DN04309</strain>
    </source>
</reference>
<sequence>MGNPKYFVLLVLYTIFYTSCSPDNNDPFSPTIVDTVDNKEDNTNIPPKPLIIKKSKTTDLTNFKIDLNSASSFYLGSVWSLGDTSKGFELTHLPDKEKSDKIYFLTNSFTADLETHIPSYQSMFSYAKKFKPGSNNLSFSSDTFFDYGIIQYYIVNSGDYKAIKDLVAINDSTYIRKKNAISRYAKLEYLDIYTDIQEIHTLYDQEYLQELKNENIDPYYISSVTYGNESIFLAESDSTRQAFNKVYDKLIENSALDNADIAVLDSSNLLIYRRDSGSNTSFLSLEKGLRKFVISLKNSLC</sequence>
<dbReference type="EMBL" id="JACOIJ010000061">
    <property type="protein sequence ID" value="MBD1431125.1"/>
    <property type="molecule type" value="Genomic_DNA"/>
</dbReference>
<gene>
    <name evidence="1" type="ORF">H8B04_16485</name>
</gene>
<accession>A0ABR7YIH2</accession>
<keyword evidence="2" id="KW-1185">Reference proteome</keyword>
<organism evidence="1 2">
    <name type="scientific">Sphingobacterium litopenaei</name>
    <dbReference type="NCBI Taxonomy" id="2763500"/>
    <lineage>
        <taxon>Bacteria</taxon>
        <taxon>Pseudomonadati</taxon>
        <taxon>Bacteroidota</taxon>
        <taxon>Sphingobacteriia</taxon>
        <taxon>Sphingobacteriales</taxon>
        <taxon>Sphingobacteriaceae</taxon>
        <taxon>Sphingobacterium</taxon>
    </lineage>
</organism>
<name>A0ABR7YIH2_9SPHI</name>
<comment type="caution">
    <text evidence="1">The sequence shown here is derived from an EMBL/GenBank/DDBJ whole genome shotgun (WGS) entry which is preliminary data.</text>
</comment>
<evidence type="ECO:0000313" key="1">
    <source>
        <dbReference type="EMBL" id="MBD1431125.1"/>
    </source>
</evidence>